<gene>
    <name evidence="2" type="ORF">BECKTC1821E_GA0114239_105712</name>
</gene>
<dbReference type="InterPro" id="IPR036397">
    <property type="entry name" value="RNaseH_sf"/>
</dbReference>
<proteinExistence type="predicted"/>
<dbReference type="EMBL" id="CAADFT010000057">
    <property type="protein sequence ID" value="VFK45951.1"/>
    <property type="molecule type" value="Genomic_DNA"/>
</dbReference>
<evidence type="ECO:0000259" key="1">
    <source>
        <dbReference type="Pfam" id="PF00665"/>
    </source>
</evidence>
<organism evidence="2">
    <name type="scientific">Candidatus Kentrum sp. TC</name>
    <dbReference type="NCBI Taxonomy" id="2126339"/>
    <lineage>
        <taxon>Bacteria</taxon>
        <taxon>Pseudomonadati</taxon>
        <taxon>Pseudomonadota</taxon>
        <taxon>Gammaproteobacteria</taxon>
        <taxon>Candidatus Kentrum</taxon>
    </lineage>
</organism>
<dbReference type="SUPFAM" id="SSF53098">
    <property type="entry name" value="Ribonuclease H-like"/>
    <property type="match status" value="1"/>
</dbReference>
<dbReference type="InterPro" id="IPR001584">
    <property type="entry name" value="Integrase_cat-core"/>
</dbReference>
<dbReference type="Pfam" id="PF00665">
    <property type="entry name" value="rve"/>
    <property type="match status" value="1"/>
</dbReference>
<accession>A0A450YWK0</accession>
<dbReference type="AlphaFoldDB" id="A0A450YWK0"/>
<dbReference type="GO" id="GO:0003676">
    <property type="term" value="F:nucleic acid binding"/>
    <property type="evidence" value="ECO:0007669"/>
    <property type="project" value="InterPro"/>
</dbReference>
<dbReference type="InterPro" id="IPR012337">
    <property type="entry name" value="RNaseH-like_sf"/>
</dbReference>
<name>A0A450YWK0_9GAMM</name>
<sequence>MRESFYYPYMVEDIYSRKVVGWEVRERENAEHASSLIRKASLAEGISRKGLVLHSDNGTPMKSSHHAGCFTALGCRPLIQSTLCQ</sequence>
<feature type="domain" description="Integrase catalytic" evidence="1">
    <location>
        <begin position="3"/>
        <end position="77"/>
    </location>
</feature>
<reference evidence="2" key="1">
    <citation type="submission" date="2019-02" db="EMBL/GenBank/DDBJ databases">
        <authorList>
            <person name="Gruber-Vodicka R. H."/>
            <person name="Seah K. B. B."/>
        </authorList>
    </citation>
    <scope>NUCLEOTIDE SEQUENCE</scope>
    <source>
        <strain evidence="2">BECK_BZ125</strain>
    </source>
</reference>
<dbReference type="GO" id="GO:0015074">
    <property type="term" value="P:DNA integration"/>
    <property type="evidence" value="ECO:0007669"/>
    <property type="project" value="InterPro"/>
</dbReference>
<dbReference type="Gene3D" id="3.30.420.10">
    <property type="entry name" value="Ribonuclease H-like superfamily/Ribonuclease H"/>
    <property type="match status" value="1"/>
</dbReference>
<evidence type="ECO:0000313" key="2">
    <source>
        <dbReference type="EMBL" id="VFK45951.1"/>
    </source>
</evidence>
<protein>
    <recommendedName>
        <fullName evidence="1">Integrase catalytic domain-containing protein</fullName>
    </recommendedName>
</protein>